<sequence length="223" mass="26948">MKNDLKTIDNEFIEHYRKLIEIQKNVFNECRKYKFNLDNLEITQAIHDRMSAFWDFHVYNAKHILDRKINTGGSDFFTETCLLFLKTYFEQKYNVVVTSEKSILKKGNSMRPDISIWTKNYEEVLAVIELKVNDGWKGKNIMIHLQEREEKIKEHYPNSYFGVITYWNFFEKSINWKNKYVGLYRFHPHHRHEKTDGYVEDIIKSIELAIEQYLILKEDVFLS</sequence>
<comment type="caution">
    <text evidence="1">The sequence shown here is derived from an EMBL/GenBank/DDBJ whole genome shotgun (WGS) entry which is preliminary data.</text>
</comment>
<accession>A0ABW5YW18</accession>
<reference evidence="2" key="1">
    <citation type="journal article" date="2019" name="Int. J. Syst. Evol. Microbiol.">
        <title>The Global Catalogue of Microorganisms (GCM) 10K type strain sequencing project: providing services to taxonomists for standard genome sequencing and annotation.</title>
        <authorList>
            <consortium name="The Broad Institute Genomics Platform"/>
            <consortium name="The Broad Institute Genome Sequencing Center for Infectious Disease"/>
            <person name="Wu L."/>
            <person name="Ma J."/>
        </authorList>
    </citation>
    <scope>NUCLEOTIDE SEQUENCE [LARGE SCALE GENOMIC DNA]</scope>
    <source>
        <strain evidence="2">KCTC 22209</strain>
    </source>
</reference>
<evidence type="ECO:0000313" key="1">
    <source>
        <dbReference type="EMBL" id="MFD2904663.1"/>
    </source>
</evidence>
<organism evidence="1 2">
    <name type="scientific">Sphingobacterium anhuiense</name>
    <dbReference type="NCBI Taxonomy" id="493780"/>
    <lineage>
        <taxon>Bacteria</taxon>
        <taxon>Pseudomonadati</taxon>
        <taxon>Bacteroidota</taxon>
        <taxon>Sphingobacteriia</taxon>
        <taxon>Sphingobacteriales</taxon>
        <taxon>Sphingobacteriaceae</taxon>
        <taxon>Sphingobacterium</taxon>
    </lineage>
</organism>
<keyword evidence="2" id="KW-1185">Reference proteome</keyword>
<dbReference type="RefSeq" id="WP_380920826.1">
    <property type="nucleotide sequence ID" value="NZ_JBHUPE010000004.1"/>
</dbReference>
<name>A0ABW5YW18_9SPHI</name>
<protein>
    <submittedName>
        <fullName evidence="1">Uncharacterized protein</fullName>
    </submittedName>
</protein>
<dbReference type="Proteomes" id="UP001597509">
    <property type="component" value="Unassembled WGS sequence"/>
</dbReference>
<dbReference type="EMBL" id="JBHUPE010000004">
    <property type="protein sequence ID" value="MFD2904663.1"/>
    <property type="molecule type" value="Genomic_DNA"/>
</dbReference>
<evidence type="ECO:0000313" key="2">
    <source>
        <dbReference type="Proteomes" id="UP001597509"/>
    </source>
</evidence>
<gene>
    <name evidence="1" type="ORF">ACFS6I_12045</name>
</gene>
<proteinExistence type="predicted"/>